<keyword evidence="1" id="KW-0812">Transmembrane</keyword>
<dbReference type="KEGG" id="gfm:Enr17x_51350"/>
<name>A0A518IJ02_9PLAN</name>
<sequence>MPERSIMPGKVLPNTISSELAKNQKIKTVTASPGSRCANTNSKNSGSAIRVLTPFNVHYKERFIMTMFFKKKFIKMLAILLAPFSCLTLVIVLNMLNPMALAFLIDFDVENKTDELIFVTPIGSKAPNGARHQLPYSISSSFYFQIPSEIDYPIEAGVLKRFIYDYDDIQFSEILVRRAEERYRVLSIPPKLQSDGFYPPKNNQIEIKKIDALPFAKKQHLLALKENRMTTWTIEILAAIGLLSPIFFVIASQMKS</sequence>
<dbReference type="Proteomes" id="UP000318313">
    <property type="component" value="Chromosome"/>
</dbReference>
<reference evidence="2 3" key="1">
    <citation type="submission" date="2019-03" db="EMBL/GenBank/DDBJ databases">
        <title>Deep-cultivation of Planctomycetes and their phenomic and genomic characterization uncovers novel biology.</title>
        <authorList>
            <person name="Wiegand S."/>
            <person name="Jogler M."/>
            <person name="Boedeker C."/>
            <person name="Pinto D."/>
            <person name="Vollmers J."/>
            <person name="Rivas-Marin E."/>
            <person name="Kohn T."/>
            <person name="Peeters S.H."/>
            <person name="Heuer A."/>
            <person name="Rast P."/>
            <person name="Oberbeckmann S."/>
            <person name="Bunk B."/>
            <person name="Jeske O."/>
            <person name="Meyerdierks A."/>
            <person name="Storesund J.E."/>
            <person name="Kallscheuer N."/>
            <person name="Luecker S."/>
            <person name="Lage O.M."/>
            <person name="Pohl T."/>
            <person name="Merkel B.J."/>
            <person name="Hornburger P."/>
            <person name="Mueller R.-W."/>
            <person name="Bruemmer F."/>
            <person name="Labrenz M."/>
            <person name="Spormann A.M."/>
            <person name="Op den Camp H."/>
            <person name="Overmann J."/>
            <person name="Amann R."/>
            <person name="Jetten M.S.M."/>
            <person name="Mascher T."/>
            <person name="Medema M.H."/>
            <person name="Devos D.P."/>
            <person name="Kaster A.-K."/>
            <person name="Ovreas L."/>
            <person name="Rohde M."/>
            <person name="Galperin M.Y."/>
            <person name="Jogler C."/>
        </authorList>
    </citation>
    <scope>NUCLEOTIDE SEQUENCE [LARGE SCALE GENOMIC DNA]</scope>
    <source>
        <strain evidence="2 3">Enr17</strain>
    </source>
</reference>
<keyword evidence="1" id="KW-0472">Membrane</keyword>
<dbReference type="RefSeq" id="WP_145312316.1">
    <property type="nucleotide sequence ID" value="NZ_CP037452.1"/>
</dbReference>
<accession>A0A518IJ02</accession>
<keyword evidence="1" id="KW-1133">Transmembrane helix</keyword>
<feature type="transmembrane region" description="Helical" evidence="1">
    <location>
        <begin position="232"/>
        <end position="251"/>
    </location>
</feature>
<evidence type="ECO:0000313" key="2">
    <source>
        <dbReference type="EMBL" id="QDV53064.1"/>
    </source>
</evidence>
<dbReference type="AlphaFoldDB" id="A0A518IJ02"/>
<dbReference type="OrthoDB" id="279691at2"/>
<evidence type="ECO:0000256" key="1">
    <source>
        <dbReference type="SAM" id="Phobius"/>
    </source>
</evidence>
<evidence type="ECO:0000313" key="3">
    <source>
        <dbReference type="Proteomes" id="UP000318313"/>
    </source>
</evidence>
<proteinExistence type="predicted"/>
<gene>
    <name evidence="2" type="ORF">Enr17x_51350</name>
</gene>
<dbReference type="EMBL" id="CP037452">
    <property type="protein sequence ID" value="QDV53064.1"/>
    <property type="molecule type" value="Genomic_DNA"/>
</dbReference>
<organism evidence="2 3">
    <name type="scientific">Gimesia fumaroli</name>
    <dbReference type="NCBI Taxonomy" id="2527976"/>
    <lineage>
        <taxon>Bacteria</taxon>
        <taxon>Pseudomonadati</taxon>
        <taxon>Planctomycetota</taxon>
        <taxon>Planctomycetia</taxon>
        <taxon>Planctomycetales</taxon>
        <taxon>Planctomycetaceae</taxon>
        <taxon>Gimesia</taxon>
    </lineage>
</organism>
<protein>
    <submittedName>
        <fullName evidence="2">Uncharacterized protein</fullName>
    </submittedName>
</protein>
<keyword evidence="3" id="KW-1185">Reference proteome</keyword>
<feature type="transmembrane region" description="Helical" evidence="1">
    <location>
        <begin position="73"/>
        <end position="96"/>
    </location>
</feature>